<evidence type="ECO:0000256" key="3">
    <source>
        <dbReference type="ARBA" id="ARBA00022806"/>
    </source>
</evidence>
<accession>A0ABP6ZGE5</accession>
<evidence type="ECO:0000256" key="1">
    <source>
        <dbReference type="ARBA" id="ARBA00022741"/>
    </source>
</evidence>
<reference evidence="8" key="1">
    <citation type="journal article" date="2019" name="Int. J. Syst. Evol. Microbiol.">
        <title>The Global Catalogue of Microorganisms (GCM) 10K type strain sequencing project: providing services to taxonomists for standard genome sequencing and annotation.</title>
        <authorList>
            <consortium name="The Broad Institute Genomics Platform"/>
            <consortium name="The Broad Institute Genome Sequencing Center for Infectious Disease"/>
            <person name="Wu L."/>
            <person name="Ma J."/>
        </authorList>
    </citation>
    <scope>NUCLEOTIDE SEQUENCE [LARGE SCALE GENOMIC DNA]</scope>
    <source>
        <strain evidence="8">JCM 16929</strain>
    </source>
</reference>
<dbReference type="Pfam" id="PF00580">
    <property type="entry name" value="UvrD-helicase"/>
    <property type="match status" value="1"/>
</dbReference>
<evidence type="ECO:0000256" key="5">
    <source>
        <dbReference type="SAM" id="MobiDB-lite"/>
    </source>
</evidence>
<dbReference type="PANTHER" id="PTHR11070">
    <property type="entry name" value="UVRD / RECB / PCRA DNA HELICASE FAMILY MEMBER"/>
    <property type="match status" value="1"/>
</dbReference>
<comment type="caution">
    <text evidence="7">The sequence shown here is derived from an EMBL/GenBank/DDBJ whole genome shotgun (WGS) entry which is preliminary data.</text>
</comment>
<evidence type="ECO:0000259" key="6">
    <source>
        <dbReference type="Pfam" id="PF00580"/>
    </source>
</evidence>
<dbReference type="RefSeq" id="WP_344801421.1">
    <property type="nucleotide sequence ID" value="NZ_BAABAB010000004.1"/>
</dbReference>
<proteinExistence type="predicted"/>
<feature type="domain" description="UvrD-like helicase ATP-binding" evidence="6">
    <location>
        <begin position="93"/>
        <end position="182"/>
    </location>
</feature>
<dbReference type="PANTHER" id="PTHR11070:SF2">
    <property type="entry name" value="ATP-DEPENDENT DNA HELICASE SRS2"/>
    <property type="match status" value="1"/>
</dbReference>
<keyword evidence="2" id="KW-0378">Hydrolase</keyword>
<protein>
    <submittedName>
        <fullName evidence="7">AAA family ATPase</fullName>
    </submittedName>
</protein>
<evidence type="ECO:0000256" key="2">
    <source>
        <dbReference type="ARBA" id="ARBA00022801"/>
    </source>
</evidence>
<keyword evidence="1" id="KW-0547">Nucleotide-binding</keyword>
<organism evidence="7 8">
    <name type="scientific">Microlunatus ginsengisoli</name>
    <dbReference type="NCBI Taxonomy" id="363863"/>
    <lineage>
        <taxon>Bacteria</taxon>
        <taxon>Bacillati</taxon>
        <taxon>Actinomycetota</taxon>
        <taxon>Actinomycetes</taxon>
        <taxon>Propionibacteriales</taxon>
        <taxon>Propionibacteriaceae</taxon>
        <taxon>Microlunatus</taxon>
    </lineage>
</organism>
<keyword evidence="8" id="KW-1185">Reference proteome</keyword>
<evidence type="ECO:0000313" key="8">
    <source>
        <dbReference type="Proteomes" id="UP001501490"/>
    </source>
</evidence>
<dbReference type="InterPro" id="IPR000212">
    <property type="entry name" value="DNA_helicase_UvrD/REP"/>
</dbReference>
<dbReference type="InterPro" id="IPR014016">
    <property type="entry name" value="UvrD-like_ATP-bd"/>
</dbReference>
<dbReference type="Gene3D" id="3.40.50.300">
    <property type="entry name" value="P-loop containing nucleotide triphosphate hydrolases"/>
    <property type="match status" value="1"/>
</dbReference>
<feature type="region of interest" description="Disordered" evidence="5">
    <location>
        <begin position="355"/>
        <end position="378"/>
    </location>
</feature>
<dbReference type="Proteomes" id="UP001501490">
    <property type="component" value="Unassembled WGS sequence"/>
</dbReference>
<dbReference type="SUPFAM" id="SSF52540">
    <property type="entry name" value="P-loop containing nucleoside triphosphate hydrolases"/>
    <property type="match status" value="1"/>
</dbReference>
<sequence length="378" mass="42697">MASNNHLTLAVAGSGKTKGIVDACAAADPHEPILVLTYTSANQQELGNRLATDVGNHHNIEVSGWFSFLIGHFVRPYLPFAYSNKRVRGFDFKSEPQQGVANEEWRRYFNKQSEVRKVHLAQIAHRVNEAAGGAPVRRLERVYDRIFIDEVQDLCGWDLEILRLLMASQIPLEMVGDVRQAILVTNSRERKNKQFKFMKIWDWFKAQEKAKRLTINQESNTYRCRPEIAQLADSLFATGRGFDPTVSKNDTVTDHDGVFLVKSSDVEAYVREYSPLLLRRTVASGRKLDHLAPMNIGVSKGLGRKHVLIHPTNDVMKLLRQGTPLDEQPAAYLYVAVTRAEQSVAFIVDDPGGCQHPHWAPPQRRTRLSDQRTTSSLA</sequence>
<keyword evidence="3" id="KW-0347">Helicase</keyword>
<keyword evidence="4" id="KW-0067">ATP-binding</keyword>
<gene>
    <name evidence="7" type="ORF">GCM10022236_04140</name>
</gene>
<name>A0ABP6ZGE5_9ACTN</name>
<evidence type="ECO:0000313" key="7">
    <source>
        <dbReference type="EMBL" id="GAA3605439.1"/>
    </source>
</evidence>
<dbReference type="EMBL" id="BAABAB010000004">
    <property type="protein sequence ID" value="GAA3605439.1"/>
    <property type="molecule type" value="Genomic_DNA"/>
</dbReference>
<dbReference type="InterPro" id="IPR027417">
    <property type="entry name" value="P-loop_NTPase"/>
</dbReference>
<evidence type="ECO:0000256" key="4">
    <source>
        <dbReference type="ARBA" id="ARBA00022840"/>
    </source>
</evidence>